<reference evidence="1 2" key="1">
    <citation type="submission" date="2013-09" db="EMBL/GenBank/DDBJ databases">
        <title>Whole genome shotgun sequence of Vibrio azureus NBRC 104587.</title>
        <authorList>
            <person name="Isaki S."/>
            <person name="Hosoyama A."/>
            <person name="Numata M."/>
            <person name="Hashimoto M."/>
            <person name="Hosoyama Y."/>
            <person name="Tsuchikane K."/>
            <person name="Noguchi M."/>
            <person name="Hirakata S."/>
            <person name="Ichikawa N."/>
            <person name="Ohji S."/>
            <person name="Yamazoe A."/>
            <person name="Fujita N."/>
        </authorList>
    </citation>
    <scope>NUCLEOTIDE SEQUENCE [LARGE SCALE GENOMIC DNA]</scope>
    <source>
        <strain evidence="1 2">NBRC 104587</strain>
    </source>
</reference>
<dbReference type="EMBL" id="BATL01000017">
    <property type="protein sequence ID" value="GAD75015.1"/>
    <property type="molecule type" value="Genomic_DNA"/>
</dbReference>
<accession>U3AML7</accession>
<dbReference type="Proteomes" id="UP000016567">
    <property type="component" value="Unassembled WGS sequence"/>
</dbReference>
<sequence length="113" mass="13391">MDLKLSPSSDEIEIFLFECVVKNLQSFYGHSYDDAVRLVNEYYAKFTDAHFCRQHGISVQTADLFSHIAALGMTDRVQYYQVLKNDPNESAFIEWQRKLRKRKEYRNLNGRFN</sequence>
<dbReference type="OrthoDB" id="7063929at2"/>
<organism evidence="1 2">
    <name type="scientific">Vibrio azureus NBRC 104587</name>
    <dbReference type="NCBI Taxonomy" id="1219077"/>
    <lineage>
        <taxon>Bacteria</taxon>
        <taxon>Pseudomonadati</taxon>
        <taxon>Pseudomonadota</taxon>
        <taxon>Gammaproteobacteria</taxon>
        <taxon>Vibrionales</taxon>
        <taxon>Vibrionaceae</taxon>
        <taxon>Vibrio</taxon>
    </lineage>
</organism>
<comment type="caution">
    <text evidence="1">The sequence shown here is derived from an EMBL/GenBank/DDBJ whole genome shotgun (WGS) entry which is preliminary data.</text>
</comment>
<dbReference type="RefSeq" id="WP_021708793.1">
    <property type="nucleotide sequence ID" value="NZ_BAOB01000444.1"/>
</dbReference>
<gene>
    <name evidence="1" type="ORF">VAZ01S_017_01100</name>
</gene>
<protein>
    <submittedName>
        <fullName evidence="1">Uncharacterized protein</fullName>
    </submittedName>
</protein>
<dbReference type="eggNOG" id="ENOG50345UN">
    <property type="taxonomic scope" value="Bacteria"/>
</dbReference>
<evidence type="ECO:0000313" key="2">
    <source>
        <dbReference type="Proteomes" id="UP000016567"/>
    </source>
</evidence>
<dbReference type="STRING" id="1219077.VAZ01S_017_01100"/>
<keyword evidence="2" id="KW-1185">Reference proteome</keyword>
<evidence type="ECO:0000313" key="1">
    <source>
        <dbReference type="EMBL" id="GAD75015.1"/>
    </source>
</evidence>
<name>U3AML7_9VIBR</name>
<dbReference type="AlphaFoldDB" id="U3AML7"/>
<proteinExistence type="predicted"/>